<feature type="non-terminal residue" evidence="1">
    <location>
        <position position="67"/>
    </location>
</feature>
<keyword evidence="2" id="KW-1185">Reference proteome</keyword>
<gene>
    <name evidence="1" type="ORF">PACLA_8A022654</name>
</gene>
<sequence>MKSYSFAFLTRIFVSIVLLGICSAIYINEEANDVVQAILKHFDENPQDARFEQVIFIPSDKCHLFPK</sequence>
<dbReference type="AlphaFoldDB" id="A0A7D9IXP3"/>
<reference evidence="1" key="1">
    <citation type="submission" date="2020-04" db="EMBL/GenBank/DDBJ databases">
        <authorList>
            <person name="Alioto T."/>
            <person name="Alioto T."/>
            <person name="Gomez Garrido J."/>
        </authorList>
    </citation>
    <scope>NUCLEOTIDE SEQUENCE</scope>
    <source>
        <strain evidence="1">A484AB</strain>
    </source>
</reference>
<evidence type="ECO:0000313" key="2">
    <source>
        <dbReference type="Proteomes" id="UP001152795"/>
    </source>
</evidence>
<protein>
    <submittedName>
        <fullName evidence="1">Uncharacterized protein</fullName>
    </submittedName>
</protein>
<dbReference type="EMBL" id="CACRXK020009460">
    <property type="protein sequence ID" value="CAB4017241.1"/>
    <property type="molecule type" value="Genomic_DNA"/>
</dbReference>
<evidence type="ECO:0000313" key="1">
    <source>
        <dbReference type="EMBL" id="CAB4017241.1"/>
    </source>
</evidence>
<organism evidence="1 2">
    <name type="scientific">Paramuricea clavata</name>
    <name type="common">Red gorgonian</name>
    <name type="synonym">Violescent sea-whip</name>
    <dbReference type="NCBI Taxonomy" id="317549"/>
    <lineage>
        <taxon>Eukaryota</taxon>
        <taxon>Metazoa</taxon>
        <taxon>Cnidaria</taxon>
        <taxon>Anthozoa</taxon>
        <taxon>Octocorallia</taxon>
        <taxon>Malacalcyonacea</taxon>
        <taxon>Plexauridae</taxon>
        <taxon>Paramuricea</taxon>
    </lineage>
</organism>
<dbReference type="Proteomes" id="UP001152795">
    <property type="component" value="Unassembled WGS sequence"/>
</dbReference>
<comment type="caution">
    <text evidence="1">The sequence shown here is derived from an EMBL/GenBank/DDBJ whole genome shotgun (WGS) entry which is preliminary data.</text>
</comment>
<proteinExistence type="predicted"/>
<accession>A0A7D9IXP3</accession>
<name>A0A7D9IXP3_PARCT</name>